<dbReference type="SMART" id="SM00268">
    <property type="entry name" value="ACTIN"/>
    <property type="match status" value="1"/>
</dbReference>
<reference evidence="3" key="1">
    <citation type="submission" date="2022-11" db="EMBL/GenBank/DDBJ databases">
        <title>Centuries of genome instability and evolution in soft-shell clam transmissible cancer (bioRxiv).</title>
        <authorList>
            <person name="Hart S.F.M."/>
            <person name="Yonemitsu M.A."/>
            <person name="Giersch R.M."/>
            <person name="Beal B.F."/>
            <person name="Arriagada G."/>
            <person name="Davis B.W."/>
            <person name="Ostrander E.A."/>
            <person name="Goff S.P."/>
            <person name="Metzger M.J."/>
        </authorList>
    </citation>
    <scope>NUCLEOTIDE SEQUENCE</scope>
    <source>
        <strain evidence="3">MELC-2E11</strain>
        <tissue evidence="3">Siphon/mantle</tissue>
    </source>
</reference>
<dbReference type="SUPFAM" id="SSF53067">
    <property type="entry name" value="Actin-like ATPase domain"/>
    <property type="match status" value="2"/>
</dbReference>
<evidence type="ECO:0000256" key="1">
    <source>
        <dbReference type="ARBA" id="ARBA00003520"/>
    </source>
</evidence>
<dbReference type="Gene3D" id="3.90.640.10">
    <property type="entry name" value="Actin, Chain A, domain 4"/>
    <property type="match status" value="1"/>
</dbReference>
<dbReference type="InterPro" id="IPR043129">
    <property type="entry name" value="ATPase_NBD"/>
</dbReference>
<keyword evidence="4" id="KW-1185">Reference proteome</keyword>
<feature type="non-terminal residue" evidence="3">
    <location>
        <position position="1"/>
    </location>
</feature>
<evidence type="ECO:0000256" key="2">
    <source>
        <dbReference type="RuleBase" id="RU000487"/>
    </source>
</evidence>
<dbReference type="Gene3D" id="3.30.420.40">
    <property type="match status" value="2"/>
</dbReference>
<dbReference type="PANTHER" id="PTHR11937">
    <property type="entry name" value="ACTIN"/>
    <property type="match status" value="1"/>
</dbReference>
<name>A0ABY7DWU7_MYAAR</name>
<dbReference type="InterPro" id="IPR004000">
    <property type="entry name" value="Actin"/>
</dbReference>
<sequence>MNRKKRKDEVGAIVLDLGGYSVRAGYAGEDTPKAEIPSSVGVLEDAEVAMETDEIKKEAGRKYFIDTNSLRVPRKGMEVQTFLKDGMIDNWDIFENILDYTYKRHIQSESQEHPVMMSEASWNSRGKREKLTEIMFEKYNVPAFFLCKNAVLSAFANGRSTGLVLDSGATYTTAVPVYDGYVLGQAIVKSPLAGDFISLECRKLMEELNIEVVPPYMIASK</sequence>
<organism evidence="3 4">
    <name type="scientific">Mya arenaria</name>
    <name type="common">Soft-shell clam</name>
    <dbReference type="NCBI Taxonomy" id="6604"/>
    <lineage>
        <taxon>Eukaryota</taxon>
        <taxon>Metazoa</taxon>
        <taxon>Spiralia</taxon>
        <taxon>Lophotrochozoa</taxon>
        <taxon>Mollusca</taxon>
        <taxon>Bivalvia</taxon>
        <taxon>Autobranchia</taxon>
        <taxon>Heteroconchia</taxon>
        <taxon>Euheterodonta</taxon>
        <taxon>Imparidentia</taxon>
        <taxon>Neoheterodontei</taxon>
        <taxon>Myida</taxon>
        <taxon>Myoidea</taxon>
        <taxon>Myidae</taxon>
        <taxon>Mya</taxon>
    </lineage>
</organism>
<dbReference type="Gene3D" id="2.30.36.70">
    <property type="entry name" value="Actin, Chain A, domain 2"/>
    <property type="match status" value="1"/>
</dbReference>
<proteinExistence type="inferred from homology"/>
<evidence type="ECO:0000313" key="4">
    <source>
        <dbReference type="Proteomes" id="UP001164746"/>
    </source>
</evidence>
<evidence type="ECO:0000313" key="3">
    <source>
        <dbReference type="EMBL" id="WAR01135.1"/>
    </source>
</evidence>
<gene>
    <name evidence="3" type="ORF">MAR_007693</name>
</gene>
<dbReference type="PRINTS" id="PR00190">
    <property type="entry name" value="ACTIN"/>
</dbReference>
<accession>A0ABY7DWU7</accession>
<dbReference type="Pfam" id="PF00022">
    <property type="entry name" value="Actin"/>
    <property type="match status" value="1"/>
</dbReference>
<protein>
    <submittedName>
        <fullName evidence="3">ACL6A-like protein</fullName>
    </submittedName>
</protein>
<dbReference type="EMBL" id="CP111015">
    <property type="protein sequence ID" value="WAR01135.1"/>
    <property type="molecule type" value="Genomic_DNA"/>
</dbReference>
<comment type="similarity">
    <text evidence="2">Belongs to the actin family.</text>
</comment>
<comment type="function">
    <text evidence="1">Actins are highly conserved proteins that are involved in various types of cell motility and are ubiquitously expressed in all eukaryotic cells.</text>
</comment>
<dbReference type="Proteomes" id="UP001164746">
    <property type="component" value="Chromosome 4"/>
</dbReference>